<name>A0A9B0T520_CHRAS</name>
<dbReference type="InterPro" id="IPR041899">
    <property type="entry name" value="MAGE_WH2"/>
</dbReference>
<dbReference type="SMART" id="SM01392">
    <property type="entry name" value="MAGE_N"/>
    <property type="match status" value="1"/>
</dbReference>
<feature type="compositionally biased region" description="Polar residues" evidence="1">
    <location>
        <begin position="77"/>
        <end position="86"/>
    </location>
</feature>
<dbReference type="PANTHER" id="PTHR11736:SF36">
    <property type="entry name" value="MELANOMA-ASSOCIATED ANTIGEN B10"/>
    <property type="match status" value="1"/>
</dbReference>
<evidence type="ECO:0000313" key="3">
    <source>
        <dbReference type="Proteomes" id="UP000504623"/>
    </source>
</evidence>
<feature type="compositionally biased region" description="Polar residues" evidence="1">
    <location>
        <begin position="315"/>
        <end position="329"/>
    </location>
</feature>
<proteinExistence type="predicted"/>
<keyword evidence="3" id="KW-1185">Reference proteome</keyword>
<sequence length="329" mass="37043">MPRGQKSKLRAREKRRQAREDNQAMENVLDTAADGEESTSSFSPHSEDPTASPPQDSQSVPCTSTSEAADEGASYQGKESPSSRKGNSIIERWQKGPLSKKVVVLVHYLLYKYQVKEPVTKAEILRNIIQMYKNQFPEILRKASEHLELIFGLDVKEVDPIRHTYVLVNKLESSYSGKISDDIGVPKTGILMTVLGVIFSNDNCAKEEQVWEVLNMMGLYAGRKHFIFGEPKKLLTIDLVKQKYLEYRQVPNSDPPCYEFLWGSQAYAETSKMKVLEFLAKIHDSDPSAFPRCLEEAVKEEEERAQARAQARARNTSAASTCSKAPSSF</sequence>
<dbReference type="RefSeq" id="XP_006835721.1">
    <property type="nucleotide sequence ID" value="XM_006835658.1"/>
</dbReference>
<dbReference type="PANTHER" id="PTHR11736">
    <property type="entry name" value="MELANOMA-ASSOCIATED ANTIGEN MAGE ANTIGEN"/>
    <property type="match status" value="1"/>
</dbReference>
<dbReference type="InterPro" id="IPR002190">
    <property type="entry name" value="MHD_dom"/>
</dbReference>
<dbReference type="Pfam" id="PF01454">
    <property type="entry name" value="MAGE"/>
    <property type="match status" value="1"/>
</dbReference>
<dbReference type="Gene3D" id="1.10.10.1210">
    <property type="entry name" value="MAGE homology domain, winged helix WH2 motif"/>
    <property type="match status" value="1"/>
</dbReference>
<dbReference type="Gene3D" id="1.10.10.1200">
    <property type="entry name" value="MAGE homology domain, winged helix WH1 motif"/>
    <property type="match status" value="1"/>
</dbReference>
<dbReference type="OrthoDB" id="205198at2759"/>
<evidence type="ECO:0000313" key="4">
    <source>
        <dbReference type="RefSeq" id="XP_006835721.1"/>
    </source>
</evidence>
<feature type="compositionally biased region" description="Polar residues" evidence="1">
    <location>
        <begin position="53"/>
        <end position="67"/>
    </location>
</feature>
<evidence type="ECO:0000259" key="2">
    <source>
        <dbReference type="PROSITE" id="PS50838"/>
    </source>
</evidence>
<dbReference type="FunFam" id="1.10.10.1200:FF:000007">
    <property type="entry name" value="Melanoma-associated antigen C2"/>
    <property type="match status" value="1"/>
</dbReference>
<dbReference type="InterPro" id="IPR021072">
    <property type="entry name" value="MAGE_N"/>
</dbReference>
<dbReference type="AlphaFoldDB" id="A0A9B0T520"/>
<dbReference type="GeneID" id="102832434"/>
<evidence type="ECO:0000256" key="1">
    <source>
        <dbReference type="SAM" id="MobiDB-lite"/>
    </source>
</evidence>
<feature type="region of interest" description="Disordered" evidence="1">
    <location>
        <begin position="1"/>
        <end position="88"/>
    </location>
</feature>
<dbReference type="Pfam" id="PF12440">
    <property type="entry name" value="MAGE_N"/>
    <property type="match status" value="1"/>
</dbReference>
<feature type="domain" description="MAGE" evidence="2">
    <location>
        <begin position="98"/>
        <end position="297"/>
    </location>
</feature>
<dbReference type="Proteomes" id="UP000504623">
    <property type="component" value="Unplaced"/>
</dbReference>
<dbReference type="GO" id="GO:0005634">
    <property type="term" value="C:nucleus"/>
    <property type="evidence" value="ECO:0007669"/>
    <property type="project" value="TreeGrafter"/>
</dbReference>
<organism evidence="3 4">
    <name type="scientific">Chrysochloris asiatica</name>
    <name type="common">Cape golden mole</name>
    <dbReference type="NCBI Taxonomy" id="185453"/>
    <lineage>
        <taxon>Eukaryota</taxon>
        <taxon>Metazoa</taxon>
        <taxon>Chordata</taxon>
        <taxon>Craniata</taxon>
        <taxon>Vertebrata</taxon>
        <taxon>Euteleostomi</taxon>
        <taxon>Mammalia</taxon>
        <taxon>Eutheria</taxon>
        <taxon>Afrotheria</taxon>
        <taxon>Chrysochloridae</taxon>
        <taxon>Chrysochlorinae</taxon>
        <taxon>Chrysochloris</taxon>
    </lineage>
</organism>
<feature type="compositionally biased region" description="Basic residues" evidence="1">
    <location>
        <begin position="1"/>
        <end position="17"/>
    </location>
</feature>
<dbReference type="GO" id="GO:0000122">
    <property type="term" value="P:negative regulation of transcription by RNA polymerase II"/>
    <property type="evidence" value="ECO:0007669"/>
    <property type="project" value="TreeGrafter"/>
</dbReference>
<accession>A0A9B0T520</accession>
<feature type="region of interest" description="Disordered" evidence="1">
    <location>
        <begin position="304"/>
        <end position="329"/>
    </location>
</feature>
<dbReference type="InterPro" id="IPR037445">
    <property type="entry name" value="MAGE"/>
</dbReference>
<dbReference type="FunFam" id="1.10.10.1210:FF:000001">
    <property type="entry name" value="melanoma-associated antigen D1"/>
    <property type="match status" value="1"/>
</dbReference>
<gene>
    <name evidence="4" type="primary">LOC102832434</name>
</gene>
<dbReference type="InterPro" id="IPR041898">
    <property type="entry name" value="MAGE_WH1"/>
</dbReference>
<protein>
    <submittedName>
        <fullName evidence="4">Melanoma-associated antigen B10-like</fullName>
    </submittedName>
</protein>
<reference evidence="4" key="1">
    <citation type="submission" date="2025-08" db="UniProtKB">
        <authorList>
            <consortium name="RefSeq"/>
        </authorList>
    </citation>
    <scope>IDENTIFICATION</scope>
    <source>
        <tissue evidence="4">Spleen</tissue>
    </source>
</reference>
<dbReference type="PROSITE" id="PS50838">
    <property type="entry name" value="MAGE"/>
    <property type="match status" value="1"/>
</dbReference>
<dbReference type="SMART" id="SM01373">
    <property type="entry name" value="MAGE"/>
    <property type="match status" value="1"/>
</dbReference>